<reference evidence="2" key="1">
    <citation type="submission" date="2023-04" db="EMBL/GenBank/DDBJ databases">
        <authorList>
            <consortium name="ELIXIR-Norway"/>
        </authorList>
    </citation>
    <scope>NUCLEOTIDE SEQUENCE [LARGE SCALE GENOMIC DNA]</scope>
</reference>
<keyword evidence="3" id="KW-1185">Reference proteome</keyword>
<feature type="region of interest" description="Disordered" evidence="1">
    <location>
        <begin position="57"/>
        <end position="100"/>
    </location>
</feature>
<feature type="compositionally biased region" description="Polar residues" evidence="1">
    <location>
        <begin position="68"/>
        <end position="78"/>
    </location>
</feature>
<dbReference type="EMBL" id="OX459964">
    <property type="protein sequence ID" value="CAI9168181.1"/>
    <property type="molecule type" value="Genomic_DNA"/>
</dbReference>
<gene>
    <name evidence="2" type="ORF">MRATA1EN1_LOCUS17143</name>
</gene>
<evidence type="ECO:0000256" key="1">
    <source>
        <dbReference type="SAM" id="MobiDB-lite"/>
    </source>
</evidence>
<organism evidence="2 3">
    <name type="scientific">Rangifer tarandus platyrhynchus</name>
    <name type="common">Svalbard reindeer</name>
    <dbReference type="NCBI Taxonomy" id="3082113"/>
    <lineage>
        <taxon>Eukaryota</taxon>
        <taxon>Metazoa</taxon>
        <taxon>Chordata</taxon>
        <taxon>Craniata</taxon>
        <taxon>Vertebrata</taxon>
        <taxon>Euteleostomi</taxon>
        <taxon>Mammalia</taxon>
        <taxon>Eutheria</taxon>
        <taxon>Laurasiatheria</taxon>
        <taxon>Artiodactyla</taxon>
        <taxon>Ruminantia</taxon>
        <taxon>Pecora</taxon>
        <taxon>Cervidae</taxon>
        <taxon>Odocoileinae</taxon>
        <taxon>Rangifer</taxon>
    </lineage>
</organism>
<sequence>MSIESVMPSDHLILRRPLLLSPSIFPIRVFSHESVRPIRWSKYWSFSFSISPSNDYLGSPGGSDGRESTCSAGDQSSIPGLGRSPSMATHSRSRGYPLRENGYPLQYSCLENSTDQRARRAAVTKSWTRLSG</sequence>
<evidence type="ECO:0000313" key="2">
    <source>
        <dbReference type="EMBL" id="CAI9168181.1"/>
    </source>
</evidence>
<proteinExistence type="predicted"/>
<protein>
    <submittedName>
        <fullName evidence="2">Uncharacterized protein</fullName>
    </submittedName>
</protein>
<dbReference type="Proteomes" id="UP001176941">
    <property type="component" value="Chromosome 28"/>
</dbReference>
<name>A0ABN8Z7M4_RANTA</name>
<accession>A0ABN8Z7M4</accession>
<evidence type="ECO:0000313" key="3">
    <source>
        <dbReference type="Proteomes" id="UP001176941"/>
    </source>
</evidence>